<feature type="domain" description="Glycosyl transferase family 1" evidence="1">
    <location>
        <begin position="173"/>
        <end position="332"/>
    </location>
</feature>
<reference evidence="2 3" key="1">
    <citation type="submission" date="2017-11" db="EMBL/GenBank/DDBJ databases">
        <title>Complete genome of a free-living desiccation-tolerant cyanobacterium and its photosynthetic adaptation to extreme terrestrial habitat.</title>
        <authorList>
            <person name="Shang J."/>
        </authorList>
    </citation>
    <scope>NUCLEOTIDE SEQUENCE [LARGE SCALE GENOMIC DNA]</scope>
    <source>
        <strain evidence="2 3">CCNUN1</strain>
    </source>
</reference>
<dbReference type="CDD" id="cd03801">
    <property type="entry name" value="GT4_PimA-like"/>
    <property type="match status" value="1"/>
</dbReference>
<accession>A0A2K8SLJ1</accession>
<keyword evidence="2" id="KW-0808">Transferase</keyword>
<keyword evidence="3" id="KW-1185">Reference proteome</keyword>
<dbReference type="GO" id="GO:0016757">
    <property type="term" value="F:glycosyltransferase activity"/>
    <property type="evidence" value="ECO:0007669"/>
    <property type="project" value="InterPro"/>
</dbReference>
<protein>
    <submittedName>
        <fullName evidence="2">Glycosyltransferase involved in cell wall bisynthesis</fullName>
    </submittedName>
</protein>
<dbReference type="EMBL" id="CP024785">
    <property type="protein sequence ID" value="AUB35705.1"/>
    <property type="molecule type" value="Genomic_DNA"/>
</dbReference>
<proteinExistence type="predicted"/>
<dbReference type="Pfam" id="PF00534">
    <property type="entry name" value="Glycos_transf_1"/>
    <property type="match status" value="1"/>
</dbReference>
<sequence>MNQLNILMLGPNLEQNGGIATLEKLIIKYSLPHIKIQHITTHDEGSIAYRVIVFAKALATFLWKLSSQKIDVVHIHISDGGSTFRKAICCVVAFIFDKPVLMHTNGAEFHLRYPKLPQRVQQVLNKIFQRCQGFIVLSESWQDYYVLNLGLNPKQVIILPNPSELATELPDRKNRTQISFVCCGRVGQRKGTFDLIKTFANLSDHQRKCTRLILAGDGEIEKAQQLAASFNVADKVTFLGWINSEKRDEVLSQADVFILPSYNEGLPLAILEAMGWGLPVISTPVGGISELVISNQNGLLVTPGNIQQLSEAMELLIGNETLRLSLGSAARKTVEPFDIKNYSIRLADIYHSLILRR</sequence>
<name>A0A2K8SLJ1_9NOSO</name>
<dbReference type="RefSeq" id="WP_100897841.1">
    <property type="nucleotide sequence ID" value="NZ_CAWNNC010000001.1"/>
</dbReference>
<evidence type="ECO:0000313" key="3">
    <source>
        <dbReference type="Proteomes" id="UP000232003"/>
    </source>
</evidence>
<organism evidence="2 3">
    <name type="scientific">Nostoc flagelliforme CCNUN1</name>
    <dbReference type="NCBI Taxonomy" id="2038116"/>
    <lineage>
        <taxon>Bacteria</taxon>
        <taxon>Bacillati</taxon>
        <taxon>Cyanobacteriota</taxon>
        <taxon>Cyanophyceae</taxon>
        <taxon>Nostocales</taxon>
        <taxon>Nostocaceae</taxon>
        <taxon>Nostoc</taxon>
    </lineage>
</organism>
<dbReference type="PANTHER" id="PTHR12526">
    <property type="entry name" value="GLYCOSYLTRANSFERASE"/>
    <property type="match status" value="1"/>
</dbReference>
<evidence type="ECO:0000259" key="1">
    <source>
        <dbReference type="Pfam" id="PF00534"/>
    </source>
</evidence>
<dbReference type="AlphaFoldDB" id="A0A2K8SLJ1"/>
<dbReference type="InterPro" id="IPR001296">
    <property type="entry name" value="Glyco_trans_1"/>
</dbReference>
<dbReference type="KEGG" id="nfl:COO91_01595"/>
<evidence type="ECO:0000313" key="2">
    <source>
        <dbReference type="EMBL" id="AUB35705.1"/>
    </source>
</evidence>
<dbReference type="OrthoDB" id="9806653at2"/>
<gene>
    <name evidence="2" type="ORF">COO91_01595</name>
</gene>
<dbReference type="SUPFAM" id="SSF53756">
    <property type="entry name" value="UDP-Glycosyltransferase/glycogen phosphorylase"/>
    <property type="match status" value="1"/>
</dbReference>
<dbReference type="Proteomes" id="UP000232003">
    <property type="component" value="Chromosome"/>
</dbReference>
<dbReference type="Gene3D" id="3.40.50.2000">
    <property type="entry name" value="Glycogen Phosphorylase B"/>
    <property type="match status" value="2"/>
</dbReference>